<protein>
    <recommendedName>
        <fullName evidence="6">Lipopolysaccharide assembly protein A domain-containing protein</fullName>
    </recommendedName>
</protein>
<sequence>MKKFNSILQLLVALFFAISLVFFLSFDTLKGLFGLEDLTPGTVVTLLLIGLVLFLITWGTTSLVNKNYESQISKIELEKKELKAKLYDLEQAHKPLVPERKPFQPEEEKESSVIRPRQNFKE</sequence>
<dbReference type="RefSeq" id="WP_019597564.1">
    <property type="nucleotide sequence ID" value="NZ_FNQC01000006.1"/>
</dbReference>
<dbReference type="Proteomes" id="UP000199663">
    <property type="component" value="Unassembled WGS sequence"/>
</dbReference>
<feature type="transmembrane region" description="Helical" evidence="3">
    <location>
        <begin position="38"/>
        <end position="58"/>
    </location>
</feature>
<evidence type="ECO:0000256" key="2">
    <source>
        <dbReference type="SAM" id="MobiDB-lite"/>
    </source>
</evidence>
<comment type="caution">
    <text evidence="4">The sequence shown here is derived from an EMBL/GenBank/DDBJ whole genome shotgun (WGS) entry which is preliminary data.</text>
</comment>
<reference evidence="4 5" key="1">
    <citation type="submission" date="2016-10" db="EMBL/GenBank/DDBJ databases">
        <authorList>
            <person name="Varghese N."/>
            <person name="Submissions S."/>
        </authorList>
    </citation>
    <scope>NUCLEOTIDE SEQUENCE [LARGE SCALE GENOMIC DNA]</scope>
    <source>
        <strain evidence="4 5">DSM 17997</strain>
    </source>
</reference>
<keyword evidence="3" id="KW-1133">Transmembrane helix</keyword>
<evidence type="ECO:0008006" key="6">
    <source>
        <dbReference type="Google" id="ProtNLM"/>
    </source>
</evidence>
<feature type="compositionally biased region" description="Basic and acidic residues" evidence="2">
    <location>
        <begin position="96"/>
        <end position="112"/>
    </location>
</feature>
<keyword evidence="3" id="KW-0472">Membrane</keyword>
<accession>A0A1H3QDR2</accession>
<keyword evidence="3" id="KW-0812">Transmembrane</keyword>
<evidence type="ECO:0000313" key="4">
    <source>
        <dbReference type="EMBL" id="SDZ11430.1"/>
    </source>
</evidence>
<evidence type="ECO:0000256" key="3">
    <source>
        <dbReference type="SAM" id="Phobius"/>
    </source>
</evidence>
<proteinExistence type="predicted"/>
<keyword evidence="5" id="KW-1185">Reference proteome</keyword>
<feature type="region of interest" description="Disordered" evidence="2">
    <location>
        <begin position="96"/>
        <end position="122"/>
    </location>
</feature>
<dbReference type="EMBL" id="FNQC01000006">
    <property type="protein sequence ID" value="SDZ11430.1"/>
    <property type="molecule type" value="Genomic_DNA"/>
</dbReference>
<name>A0A1H3QDR2_9BACT</name>
<evidence type="ECO:0000313" key="5">
    <source>
        <dbReference type="Proteomes" id="UP000199663"/>
    </source>
</evidence>
<evidence type="ECO:0000256" key="1">
    <source>
        <dbReference type="SAM" id="Coils"/>
    </source>
</evidence>
<gene>
    <name evidence="4" type="ORF">SAMN05444412_10631</name>
</gene>
<feature type="transmembrane region" description="Helical" evidence="3">
    <location>
        <begin position="7"/>
        <end position="26"/>
    </location>
</feature>
<feature type="coiled-coil region" evidence="1">
    <location>
        <begin position="65"/>
        <end position="92"/>
    </location>
</feature>
<keyword evidence="1" id="KW-0175">Coiled coil</keyword>
<organism evidence="4 5">
    <name type="scientific">Rhodonellum ikkaensis</name>
    <dbReference type="NCBI Taxonomy" id="336829"/>
    <lineage>
        <taxon>Bacteria</taxon>
        <taxon>Pseudomonadati</taxon>
        <taxon>Bacteroidota</taxon>
        <taxon>Cytophagia</taxon>
        <taxon>Cytophagales</taxon>
        <taxon>Cytophagaceae</taxon>
        <taxon>Rhodonellum</taxon>
    </lineage>
</organism>